<feature type="compositionally biased region" description="Basic and acidic residues" evidence="6">
    <location>
        <begin position="414"/>
        <end position="429"/>
    </location>
</feature>
<dbReference type="PANTHER" id="PTHR33048">
    <property type="entry name" value="PTH11-LIKE INTEGRAL MEMBRANE PROTEIN (AFU_ORTHOLOGUE AFUA_5G11245)"/>
    <property type="match status" value="1"/>
</dbReference>
<feature type="transmembrane region" description="Helical" evidence="7">
    <location>
        <begin position="196"/>
        <end position="219"/>
    </location>
</feature>
<dbReference type="Proteomes" id="UP001326199">
    <property type="component" value="Unassembled WGS sequence"/>
</dbReference>
<reference evidence="9 10" key="1">
    <citation type="journal article" date="2023" name="bioRxiv">
        <title>High-quality genome assemblies of four members of thePodospora anserinaspecies complex.</title>
        <authorList>
            <person name="Ament-Velasquez S.L."/>
            <person name="Vogan A.A."/>
            <person name="Wallerman O."/>
            <person name="Hartmann F."/>
            <person name="Gautier V."/>
            <person name="Silar P."/>
            <person name="Giraud T."/>
            <person name="Johannesson H."/>
        </authorList>
    </citation>
    <scope>NUCLEOTIDE SEQUENCE [LARGE SCALE GENOMIC DNA]</scope>
    <source>
        <strain evidence="9 10">CBS 411.78</strain>
    </source>
</reference>
<proteinExistence type="inferred from homology"/>
<comment type="subcellular location">
    <subcellularLocation>
        <location evidence="1">Membrane</location>
        <topology evidence="1">Multi-pass membrane protein</topology>
    </subcellularLocation>
</comment>
<feature type="transmembrane region" description="Helical" evidence="7">
    <location>
        <begin position="164"/>
        <end position="184"/>
    </location>
</feature>
<name>A0ABR0H7N4_9PEZI</name>
<feature type="compositionally biased region" description="Polar residues" evidence="6">
    <location>
        <begin position="365"/>
        <end position="380"/>
    </location>
</feature>
<gene>
    <name evidence="9" type="ORF">QC763_500505</name>
</gene>
<keyword evidence="10" id="KW-1185">Reference proteome</keyword>
<evidence type="ECO:0000313" key="10">
    <source>
        <dbReference type="Proteomes" id="UP001326199"/>
    </source>
</evidence>
<feature type="transmembrane region" description="Helical" evidence="7">
    <location>
        <begin position="239"/>
        <end position="260"/>
    </location>
</feature>
<sequence length="460" mass="50808">METSDRTVEFISTVTTMTVIAFCAVFLRLFSKAKYGKEVMLDDNLMVVAWLLTLGSLALLLASVANFGYTLHQQVEDKFPKGAAALISVAQALSSCSGAAAKTSAALLLWRITPVFWQRALLKTTTAITILTTLIVAVVMSVKINDNNMQQECVNKTTAWNFGIFYAVWGVISDFILSLLPWIMVWKLRMKKAEKYGLAVALSMGCVTSILGIMKLSYINCVSVLDLDLSYTSIDLITYHFVEPTVIITAASIPALRFFLHNQVTAMRRSCRASELLDMTNPITNPSRASRRSFLPRPPAQAHQHHHPFVDSESMISLSTMFRSLPPSAEDPPPMPPIRSMPVARVGVAGASSSEGRNMTTVTTITGGHNNIRSASSNEQQPKEGGILRTVRVVVSSKGEGSTLTSETTASIRESYREPREPREPRERSWNTWPSGRRESDLEMGDVIRENERKGGKKNE</sequence>
<evidence type="ECO:0000256" key="4">
    <source>
        <dbReference type="ARBA" id="ARBA00023136"/>
    </source>
</evidence>
<accession>A0ABR0H7N4</accession>
<dbReference type="Pfam" id="PF20684">
    <property type="entry name" value="Fung_rhodopsin"/>
    <property type="match status" value="1"/>
</dbReference>
<feature type="transmembrane region" description="Helical" evidence="7">
    <location>
        <begin position="47"/>
        <end position="71"/>
    </location>
</feature>
<evidence type="ECO:0000256" key="7">
    <source>
        <dbReference type="SAM" id="Phobius"/>
    </source>
</evidence>
<comment type="caution">
    <text evidence="9">The sequence shown here is derived from an EMBL/GenBank/DDBJ whole genome shotgun (WGS) entry which is preliminary data.</text>
</comment>
<evidence type="ECO:0000256" key="6">
    <source>
        <dbReference type="SAM" id="MobiDB-lite"/>
    </source>
</evidence>
<evidence type="ECO:0000256" key="5">
    <source>
        <dbReference type="ARBA" id="ARBA00038359"/>
    </source>
</evidence>
<evidence type="ECO:0000313" key="9">
    <source>
        <dbReference type="EMBL" id="KAK4664048.1"/>
    </source>
</evidence>
<organism evidence="9 10">
    <name type="scientific">Podospora pseudopauciseta</name>
    <dbReference type="NCBI Taxonomy" id="2093780"/>
    <lineage>
        <taxon>Eukaryota</taxon>
        <taxon>Fungi</taxon>
        <taxon>Dikarya</taxon>
        <taxon>Ascomycota</taxon>
        <taxon>Pezizomycotina</taxon>
        <taxon>Sordariomycetes</taxon>
        <taxon>Sordariomycetidae</taxon>
        <taxon>Sordariales</taxon>
        <taxon>Podosporaceae</taxon>
        <taxon>Podospora</taxon>
    </lineage>
</organism>
<feature type="compositionally biased region" description="Polar residues" evidence="6">
    <location>
        <begin position="399"/>
        <end position="412"/>
    </location>
</feature>
<evidence type="ECO:0000256" key="3">
    <source>
        <dbReference type="ARBA" id="ARBA00022989"/>
    </source>
</evidence>
<comment type="similarity">
    <text evidence="5">Belongs to the SAT4 family.</text>
</comment>
<dbReference type="InterPro" id="IPR052337">
    <property type="entry name" value="SAT4-like"/>
</dbReference>
<dbReference type="InterPro" id="IPR049326">
    <property type="entry name" value="Rhodopsin_dom_fungi"/>
</dbReference>
<keyword evidence="2 7" id="KW-0812">Transmembrane</keyword>
<dbReference type="PANTHER" id="PTHR33048:SF42">
    <property type="entry name" value="INTEGRAL MEMBRANE PROTEIN"/>
    <property type="match status" value="1"/>
</dbReference>
<protein>
    <recommendedName>
        <fullName evidence="8">Rhodopsin domain-containing protein</fullName>
    </recommendedName>
</protein>
<feature type="transmembrane region" description="Helical" evidence="7">
    <location>
        <begin position="121"/>
        <end position="144"/>
    </location>
</feature>
<feature type="region of interest" description="Disordered" evidence="6">
    <location>
        <begin position="365"/>
        <end position="460"/>
    </location>
</feature>
<keyword evidence="3 7" id="KW-1133">Transmembrane helix</keyword>
<feature type="domain" description="Rhodopsin" evidence="8">
    <location>
        <begin position="27"/>
        <end position="260"/>
    </location>
</feature>
<feature type="region of interest" description="Disordered" evidence="6">
    <location>
        <begin position="282"/>
        <end position="307"/>
    </location>
</feature>
<dbReference type="RefSeq" id="XP_062764014.1">
    <property type="nucleotide sequence ID" value="XM_062912653.1"/>
</dbReference>
<evidence type="ECO:0000259" key="8">
    <source>
        <dbReference type="Pfam" id="PF20684"/>
    </source>
</evidence>
<feature type="compositionally biased region" description="Basic and acidic residues" evidence="6">
    <location>
        <begin position="436"/>
        <end position="460"/>
    </location>
</feature>
<dbReference type="EMBL" id="JAFFHB010000007">
    <property type="protein sequence ID" value="KAK4664048.1"/>
    <property type="molecule type" value="Genomic_DNA"/>
</dbReference>
<keyword evidence="4 7" id="KW-0472">Membrane</keyword>
<feature type="transmembrane region" description="Helical" evidence="7">
    <location>
        <begin position="6"/>
        <end position="27"/>
    </location>
</feature>
<evidence type="ECO:0000256" key="1">
    <source>
        <dbReference type="ARBA" id="ARBA00004141"/>
    </source>
</evidence>
<evidence type="ECO:0000256" key="2">
    <source>
        <dbReference type="ARBA" id="ARBA00022692"/>
    </source>
</evidence>
<dbReference type="GeneID" id="87932996"/>